<name>A0ABX8QAF0_PSECO</name>
<reference evidence="1 2" key="1">
    <citation type="journal article" date="2021" name="Microorganisms">
        <title>The Ever-Expanding Pseudomonas Genus: Description of 43 New Species and Partition of the Pseudomonas putida Group.</title>
        <authorList>
            <person name="Girard L."/>
            <person name="Lood C."/>
            <person name="Hofte M."/>
            <person name="Vandamme P."/>
            <person name="Rokni-Zadeh H."/>
            <person name="van Noort V."/>
            <person name="Lavigne R."/>
            <person name="De Mot R."/>
        </authorList>
    </citation>
    <scope>NUCLEOTIDE SEQUENCE [LARGE SCALE GENOMIC DNA]</scope>
    <source>
        <strain evidence="1 2">SWRI17</strain>
    </source>
</reference>
<dbReference type="Proteomes" id="UP000824066">
    <property type="component" value="Chromosome"/>
</dbReference>
<keyword evidence="2" id="KW-1185">Reference proteome</keyword>
<dbReference type="EMBL" id="CP077080">
    <property type="protein sequence ID" value="QXI52383.1"/>
    <property type="molecule type" value="Genomic_DNA"/>
</dbReference>
<dbReference type="RefSeq" id="WP_217860226.1">
    <property type="nucleotide sequence ID" value="NZ_CP077080.1"/>
</dbReference>
<evidence type="ECO:0000313" key="1">
    <source>
        <dbReference type="EMBL" id="QXI52383.1"/>
    </source>
</evidence>
<accession>A0ABX8QAF0</accession>
<protein>
    <submittedName>
        <fullName evidence="1">Phage tail assembly chaperone</fullName>
    </submittedName>
</protein>
<gene>
    <name evidence="1" type="ORF">KSS97_23055</name>
</gene>
<evidence type="ECO:0000313" key="2">
    <source>
        <dbReference type="Proteomes" id="UP000824066"/>
    </source>
</evidence>
<sequence>MAVFFCAETGGFYPGTPYGDAVGKVCVELSQGAYETLMKAINHGKEITVVDGWPEAVDRLVSPEQSVAFERNWRDSEVRQTDWLVARHRDELDLALAPTLTVEQFPELLAYRQSLRDWPQAADFPLLESRPIAPPWLATQTQ</sequence>
<organism evidence="1 2">
    <name type="scientific">Pseudomonas canavaninivorans</name>
    <dbReference type="NCBI Taxonomy" id="2842348"/>
    <lineage>
        <taxon>Bacteria</taxon>
        <taxon>Pseudomonadati</taxon>
        <taxon>Pseudomonadota</taxon>
        <taxon>Gammaproteobacteria</taxon>
        <taxon>Pseudomonadales</taxon>
        <taxon>Pseudomonadaceae</taxon>
        <taxon>Pseudomonas</taxon>
    </lineage>
</organism>
<proteinExistence type="predicted"/>